<accession>A0A4S4F319</accession>
<dbReference type="InterPro" id="IPR020785">
    <property type="entry name" value="Ribosomal_uL11_CS"/>
</dbReference>
<dbReference type="GO" id="GO:0005840">
    <property type="term" value="C:ribosome"/>
    <property type="evidence" value="ECO:0007669"/>
    <property type="project" value="InterPro"/>
</dbReference>
<dbReference type="InterPro" id="IPR020783">
    <property type="entry name" value="Ribosomal_uL11_C"/>
</dbReference>
<dbReference type="GO" id="GO:0003735">
    <property type="term" value="F:structural constituent of ribosome"/>
    <property type="evidence" value="ECO:0007669"/>
    <property type="project" value="InterPro"/>
</dbReference>
<evidence type="ECO:0000313" key="2">
    <source>
        <dbReference type="EMBL" id="THG23306.1"/>
    </source>
</evidence>
<dbReference type="Proteomes" id="UP000306102">
    <property type="component" value="Unassembled WGS sequence"/>
</dbReference>
<dbReference type="Pfam" id="PF00298">
    <property type="entry name" value="Ribosomal_L11"/>
    <property type="match status" value="1"/>
</dbReference>
<dbReference type="FunFam" id="1.10.10.250:FF:000019">
    <property type="entry name" value="Uncharacterized protein"/>
    <property type="match status" value="1"/>
</dbReference>
<dbReference type="Gene3D" id="1.10.10.250">
    <property type="entry name" value="Ribosomal protein L11, C-terminal domain"/>
    <property type="match status" value="1"/>
</dbReference>
<comment type="caution">
    <text evidence="2">The sequence shown here is derived from an EMBL/GenBank/DDBJ whole genome shotgun (WGS) entry which is preliminary data.</text>
</comment>
<evidence type="ECO:0000259" key="1">
    <source>
        <dbReference type="Pfam" id="PF00298"/>
    </source>
</evidence>
<evidence type="ECO:0000313" key="3">
    <source>
        <dbReference type="Proteomes" id="UP000306102"/>
    </source>
</evidence>
<protein>
    <recommendedName>
        <fullName evidence="1">Large ribosomal subunit protein uL11 C-terminal domain-containing protein</fullName>
    </recommendedName>
</protein>
<dbReference type="InterPro" id="IPR036769">
    <property type="entry name" value="Ribosomal_uL11_C_sf"/>
</dbReference>
<organism evidence="2 3">
    <name type="scientific">Camellia sinensis var. sinensis</name>
    <name type="common">China tea</name>
    <dbReference type="NCBI Taxonomy" id="542762"/>
    <lineage>
        <taxon>Eukaryota</taxon>
        <taxon>Viridiplantae</taxon>
        <taxon>Streptophyta</taxon>
        <taxon>Embryophyta</taxon>
        <taxon>Tracheophyta</taxon>
        <taxon>Spermatophyta</taxon>
        <taxon>Magnoliopsida</taxon>
        <taxon>eudicotyledons</taxon>
        <taxon>Gunneridae</taxon>
        <taxon>Pentapetalae</taxon>
        <taxon>asterids</taxon>
        <taxon>Ericales</taxon>
        <taxon>Theaceae</taxon>
        <taxon>Camellia</taxon>
    </lineage>
</organism>
<dbReference type="STRING" id="542762.A0A4S4F319"/>
<sequence>MKPRSMAKDLTGTVKEILGTCVSVGCTVDGKSPKDLQQEISDGDVEIPLDWLGFLAIRVLSYYGYTNFSLMPSRMLRYFKDLKEFCHNGTSVQDQELDGTRFSVNKCFCCPVSIQFTINSWIMF</sequence>
<dbReference type="AlphaFoldDB" id="A0A4S4F319"/>
<name>A0A4S4F319_CAMSN</name>
<keyword evidence="3" id="KW-1185">Reference proteome</keyword>
<dbReference type="EMBL" id="SDRB02000375">
    <property type="protein sequence ID" value="THG23306.1"/>
    <property type="molecule type" value="Genomic_DNA"/>
</dbReference>
<feature type="domain" description="Large ribosomal subunit protein uL11 C-terminal" evidence="1">
    <location>
        <begin position="2"/>
        <end position="28"/>
    </location>
</feature>
<dbReference type="PROSITE" id="PS00359">
    <property type="entry name" value="RIBOSOMAL_L11"/>
    <property type="match status" value="1"/>
</dbReference>
<dbReference type="GO" id="GO:0006412">
    <property type="term" value="P:translation"/>
    <property type="evidence" value="ECO:0007669"/>
    <property type="project" value="InterPro"/>
</dbReference>
<reference evidence="2 3" key="1">
    <citation type="journal article" date="2018" name="Proc. Natl. Acad. Sci. U.S.A.">
        <title>Draft genome sequence of Camellia sinensis var. sinensis provides insights into the evolution of the tea genome and tea quality.</title>
        <authorList>
            <person name="Wei C."/>
            <person name="Yang H."/>
            <person name="Wang S."/>
            <person name="Zhao J."/>
            <person name="Liu C."/>
            <person name="Gao L."/>
            <person name="Xia E."/>
            <person name="Lu Y."/>
            <person name="Tai Y."/>
            <person name="She G."/>
            <person name="Sun J."/>
            <person name="Cao H."/>
            <person name="Tong W."/>
            <person name="Gao Q."/>
            <person name="Li Y."/>
            <person name="Deng W."/>
            <person name="Jiang X."/>
            <person name="Wang W."/>
            <person name="Chen Q."/>
            <person name="Zhang S."/>
            <person name="Li H."/>
            <person name="Wu J."/>
            <person name="Wang P."/>
            <person name="Li P."/>
            <person name="Shi C."/>
            <person name="Zheng F."/>
            <person name="Jian J."/>
            <person name="Huang B."/>
            <person name="Shan D."/>
            <person name="Shi M."/>
            <person name="Fang C."/>
            <person name="Yue Y."/>
            <person name="Li F."/>
            <person name="Li D."/>
            <person name="Wei S."/>
            <person name="Han B."/>
            <person name="Jiang C."/>
            <person name="Yin Y."/>
            <person name="Xia T."/>
            <person name="Zhang Z."/>
            <person name="Bennetzen J.L."/>
            <person name="Zhao S."/>
            <person name="Wan X."/>
        </authorList>
    </citation>
    <scope>NUCLEOTIDE SEQUENCE [LARGE SCALE GENOMIC DNA]</scope>
    <source>
        <strain evidence="3">cv. Shuchazao</strain>
        <tissue evidence="2">Leaf</tissue>
    </source>
</reference>
<gene>
    <name evidence="2" type="ORF">TEA_008604</name>
</gene>
<proteinExistence type="predicted"/>
<dbReference type="SUPFAM" id="SSF46906">
    <property type="entry name" value="Ribosomal protein L11, C-terminal domain"/>
    <property type="match status" value="1"/>
</dbReference>